<sequence length="170" mass="20622">MLLHYFYKKENKEKNYVNDIYSKNLRLSVRFIKTKKYILKNDFQTSFEIFSLFLIFHLKNFKDFKMKNHKKINQELMNLFVNDLDYSFREMGIGDIKIGKYVKTYLKKFYFRLSMMDEILNTKDLNKIGIFISKLNIIKRDKINKASKEILSTYLKIQSSIENNSKLDKF</sequence>
<dbReference type="EMBL" id="UINC01023245">
    <property type="protein sequence ID" value="SVA94520.1"/>
    <property type="molecule type" value="Genomic_DNA"/>
</dbReference>
<proteinExistence type="predicted"/>
<accession>A0A381ZZ62</accession>
<name>A0A381ZZ62_9ZZZZ</name>
<gene>
    <name evidence="2" type="ORF">METZ01_LOCUS147374</name>
</gene>
<protein>
    <recommendedName>
        <fullName evidence="1">Ubiquinol-cytochrome c chaperone domain-containing protein</fullName>
    </recommendedName>
</protein>
<dbReference type="Pfam" id="PF03981">
    <property type="entry name" value="Ubiq_cyt_C_chap"/>
    <property type="match status" value="1"/>
</dbReference>
<dbReference type="AlphaFoldDB" id="A0A381ZZ62"/>
<evidence type="ECO:0000259" key="1">
    <source>
        <dbReference type="Pfam" id="PF03981"/>
    </source>
</evidence>
<organism evidence="2">
    <name type="scientific">marine metagenome</name>
    <dbReference type="NCBI Taxonomy" id="408172"/>
    <lineage>
        <taxon>unclassified sequences</taxon>
        <taxon>metagenomes</taxon>
        <taxon>ecological metagenomes</taxon>
    </lineage>
</organism>
<dbReference type="InterPro" id="IPR021150">
    <property type="entry name" value="Ubiq_cyt_c_chap"/>
</dbReference>
<evidence type="ECO:0000313" key="2">
    <source>
        <dbReference type="EMBL" id="SVA94520.1"/>
    </source>
</evidence>
<reference evidence="2" key="1">
    <citation type="submission" date="2018-05" db="EMBL/GenBank/DDBJ databases">
        <authorList>
            <person name="Lanie J.A."/>
            <person name="Ng W.-L."/>
            <person name="Kazmierczak K.M."/>
            <person name="Andrzejewski T.M."/>
            <person name="Davidsen T.M."/>
            <person name="Wayne K.J."/>
            <person name="Tettelin H."/>
            <person name="Glass J.I."/>
            <person name="Rusch D."/>
            <person name="Podicherti R."/>
            <person name="Tsui H.-C.T."/>
            <person name="Winkler M.E."/>
        </authorList>
    </citation>
    <scope>NUCLEOTIDE SEQUENCE</scope>
</reference>
<feature type="domain" description="Ubiquinol-cytochrome c chaperone" evidence="1">
    <location>
        <begin position="40"/>
        <end position="124"/>
    </location>
</feature>